<dbReference type="OrthoDB" id="9782972at2"/>
<dbReference type="SUPFAM" id="SSF51338">
    <property type="entry name" value="Composite domain of metallo-dependent hydrolases"/>
    <property type="match status" value="2"/>
</dbReference>
<dbReference type="PROSITE" id="PS51257">
    <property type="entry name" value="PROKAR_LIPOPROTEIN"/>
    <property type="match status" value="1"/>
</dbReference>
<dbReference type="EMBL" id="VCBC01000006">
    <property type="protein sequence ID" value="TLU65686.1"/>
    <property type="molecule type" value="Genomic_DNA"/>
</dbReference>
<dbReference type="AlphaFoldDB" id="A0A5R9IR35"/>
<proteinExistence type="predicted"/>
<dbReference type="InterPro" id="IPR057744">
    <property type="entry name" value="OTAase-like"/>
</dbReference>
<accession>A0A5R9IR35</accession>
<evidence type="ECO:0000259" key="1">
    <source>
        <dbReference type="Pfam" id="PF01979"/>
    </source>
</evidence>
<dbReference type="PANTHER" id="PTHR43135">
    <property type="entry name" value="ALPHA-D-RIBOSE 1-METHYLPHOSPHONATE 5-TRIPHOSPHATE DIPHOSPHATASE"/>
    <property type="match status" value="1"/>
</dbReference>
<dbReference type="Gene3D" id="2.30.40.10">
    <property type="entry name" value="Urease, subunit C, domain 1"/>
    <property type="match status" value="1"/>
</dbReference>
<evidence type="ECO:0000313" key="2">
    <source>
        <dbReference type="EMBL" id="TLU65686.1"/>
    </source>
</evidence>
<organism evidence="2 3">
    <name type="scientific">Thalassotalea litorea</name>
    <dbReference type="NCBI Taxonomy" id="2020715"/>
    <lineage>
        <taxon>Bacteria</taxon>
        <taxon>Pseudomonadati</taxon>
        <taxon>Pseudomonadota</taxon>
        <taxon>Gammaproteobacteria</taxon>
        <taxon>Alteromonadales</taxon>
        <taxon>Colwelliaceae</taxon>
        <taxon>Thalassotalea</taxon>
    </lineage>
</organism>
<protein>
    <submittedName>
        <fullName evidence="2">Amidohydrolase family protein</fullName>
    </submittedName>
</protein>
<dbReference type="CDD" id="cd01299">
    <property type="entry name" value="Met_dep_hydrolase_A"/>
    <property type="match status" value="1"/>
</dbReference>
<dbReference type="InterPro" id="IPR006680">
    <property type="entry name" value="Amidohydro-rel"/>
</dbReference>
<dbReference type="InterPro" id="IPR011059">
    <property type="entry name" value="Metal-dep_hydrolase_composite"/>
</dbReference>
<dbReference type="GO" id="GO:0016810">
    <property type="term" value="F:hydrolase activity, acting on carbon-nitrogen (but not peptide) bonds"/>
    <property type="evidence" value="ECO:0007669"/>
    <property type="project" value="InterPro"/>
</dbReference>
<name>A0A5R9IR35_9GAMM</name>
<keyword evidence="3" id="KW-1185">Reference proteome</keyword>
<sequence length="488" mass="54203">MIKRFFHYFNWVSKQAHCLAKHLIGSVVLIGCFCSFPGFGQQAEFPDTAILIENVNIFDGKKDAIKANYHVLIVNQLIKKISDKKIPYQGDALKINGQGFTLMPGLIESHGHLAIVDSLPNLKHHYDWVDIGVRQAAMAKSWLLDGFTTIRDVGGPTMGLKRSIDAGIVPGPRIYPSGAFISQTSGHGDMRERSDRHPYLDGAIDETMQRLGYYYIADGVPQVLAATRNNLRNGATQIKIMAGGGNGSEFDPIDSLQFRPEEIKAIVNAAKDWDTYVTAHVFYPDQINRFIDAGGMSIEHAPAIDELTMKKVVNKGVFVAMQMNGLSKELRDSPFNPPYAKAGIIEIQNDSKNFVKLVKKYRPKMVFATDALGDIDTQMKQRRFELYERARIFGNFETLKSATSVGGELMQLTNRRNPYKLGKLGVVEEGAYADLLIVAGNPLADISLLGANKQWHDAQPPESIDTIKVIIKDGQIIKSRLRNGHAND</sequence>
<dbReference type="Gene3D" id="3.20.20.140">
    <property type="entry name" value="Metal-dependent hydrolases"/>
    <property type="match status" value="1"/>
</dbReference>
<reference evidence="2 3" key="1">
    <citation type="submission" date="2019-05" db="EMBL/GenBank/DDBJ databases">
        <title>Genome sequences of Thalassotalea litorea 1K03283.</title>
        <authorList>
            <person name="Zhang D."/>
        </authorList>
    </citation>
    <scope>NUCLEOTIDE SEQUENCE [LARGE SCALE GENOMIC DNA]</scope>
    <source>
        <strain evidence="2 3">MCCC 1K03283</strain>
    </source>
</reference>
<comment type="caution">
    <text evidence="2">The sequence shown here is derived from an EMBL/GenBank/DDBJ whole genome shotgun (WGS) entry which is preliminary data.</text>
</comment>
<keyword evidence="2" id="KW-0378">Hydrolase</keyword>
<dbReference type="InterPro" id="IPR051781">
    <property type="entry name" value="Metallo-dep_Hydrolase"/>
</dbReference>
<evidence type="ECO:0000313" key="3">
    <source>
        <dbReference type="Proteomes" id="UP000307790"/>
    </source>
</evidence>
<dbReference type="Proteomes" id="UP000307790">
    <property type="component" value="Unassembled WGS sequence"/>
</dbReference>
<dbReference type="InterPro" id="IPR032466">
    <property type="entry name" value="Metal_Hydrolase"/>
</dbReference>
<dbReference type="SUPFAM" id="SSF51556">
    <property type="entry name" value="Metallo-dependent hydrolases"/>
    <property type="match status" value="1"/>
</dbReference>
<dbReference type="PANTHER" id="PTHR43135:SF3">
    <property type="entry name" value="ALPHA-D-RIBOSE 1-METHYLPHOSPHONATE 5-TRIPHOSPHATE DIPHOSPHATASE"/>
    <property type="match status" value="1"/>
</dbReference>
<gene>
    <name evidence="2" type="ORF">FE810_07085</name>
</gene>
<dbReference type="Pfam" id="PF01979">
    <property type="entry name" value="Amidohydro_1"/>
    <property type="match status" value="1"/>
</dbReference>
<feature type="domain" description="Amidohydrolase-related" evidence="1">
    <location>
        <begin position="101"/>
        <end position="450"/>
    </location>
</feature>
<dbReference type="RefSeq" id="WP_138319347.1">
    <property type="nucleotide sequence ID" value="NZ_VCBC01000006.1"/>
</dbReference>